<dbReference type="Pfam" id="PF01522">
    <property type="entry name" value="Polysacc_deac_1"/>
    <property type="match status" value="1"/>
</dbReference>
<evidence type="ECO:0000256" key="2">
    <source>
        <dbReference type="ARBA" id="ARBA00022729"/>
    </source>
</evidence>
<comment type="caution">
    <text evidence="4">The sequence shown here is derived from an EMBL/GenBank/DDBJ whole genome shotgun (WGS) entry which is preliminary data.</text>
</comment>
<dbReference type="PANTHER" id="PTHR34216:SF3">
    <property type="entry name" value="POLY-BETA-1,6-N-ACETYL-D-GLUCOSAMINE N-DEACETYLASE"/>
    <property type="match status" value="1"/>
</dbReference>
<comment type="subcellular location">
    <subcellularLocation>
        <location evidence="1">Secreted</location>
    </subcellularLocation>
</comment>
<evidence type="ECO:0000256" key="1">
    <source>
        <dbReference type="ARBA" id="ARBA00004613"/>
    </source>
</evidence>
<organism evidence="4 5">
    <name type="scientific">Exobacillus caeni</name>
    <dbReference type="NCBI Taxonomy" id="2574798"/>
    <lineage>
        <taxon>Bacteria</taxon>
        <taxon>Bacillati</taxon>
        <taxon>Bacillota</taxon>
        <taxon>Bacilli</taxon>
        <taxon>Bacillales</taxon>
        <taxon>Guptibacillaceae</taxon>
        <taxon>Exobacillus</taxon>
    </lineage>
</organism>
<dbReference type="PROSITE" id="PS51677">
    <property type="entry name" value="NODB"/>
    <property type="match status" value="1"/>
</dbReference>
<dbReference type="RefSeq" id="WP_138125098.1">
    <property type="nucleotide sequence ID" value="NZ_SWLG01000005.1"/>
</dbReference>
<dbReference type="InterPro" id="IPR002509">
    <property type="entry name" value="NODB_dom"/>
</dbReference>
<keyword evidence="2" id="KW-0732">Signal</keyword>
<dbReference type="PANTHER" id="PTHR34216">
    <property type="match status" value="1"/>
</dbReference>
<evidence type="ECO:0000313" key="4">
    <source>
        <dbReference type="EMBL" id="TLS37733.1"/>
    </source>
</evidence>
<name>A0A5R9FA41_9BACL</name>
<feature type="domain" description="NodB homology" evidence="3">
    <location>
        <begin position="4"/>
        <end position="246"/>
    </location>
</feature>
<dbReference type="GO" id="GO:0016810">
    <property type="term" value="F:hydrolase activity, acting on carbon-nitrogen (but not peptide) bonds"/>
    <property type="evidence" value="ECO:0007669"/>
    <property type="project" value="InterPro"/>
</dbReference>
<evidence type="ECO:0000259" key="3">
    <source>
        <dbReference type="PROSITE" id="PS51677"/>
    </source>
</evidence>
<accession>A0A5R9FA41</accession>
<dbReference type="Gene3D" id="3.20.20.370">
    <property type="entry name" value="Glycoside hydrolase/deacetylase"/>
    <property type="match status" value="1"/>
</dbReference>
<dbReference type="OrthoDB" id="9778320at2"/>
<sequence>MNIAKIVITIDDGHDNVYTNALPIMEKYGLVGTACIITSSVGSTGKVTTNQLSEMQNKGWEIASHSVTHPLMTTLSEAEQRIELADSKTFLEQNGITVNTFAPPSRDWNDISSVYAEEEGYKAVRALDITSTPTEPYPISNKLYVRHGSTSINSAAHSPIDVFNWIETAISEGSLLTLLFHHIRDVSDNYSTSLSDFEAICAYLKKRSLDGEILVDTFYNSLNATLKKLENEPSERILLSDRNITI</sequence>
<dbReference type="Proteomes" id="UP000308230">
    <property type="component" value="Unassembled WGS sequence"/>
</dbReference>
<keyword evidence="5" id="KW-1185">Reference proteome</keyword>
<protein>
    <recommendedName>
        <fullName evidence="3">NodB homology domain-containing protein</fullName>
    </recommendedName>
</protein>
<dbReference type="EMBL" id="SWLG01000005">
    <property type="protein sequence ID" value="TLS37733.1"/>
    <property type="molecule type" value="Genomic_DNA"/>
</dbReference>
<proteinExistence type="predicted"/>
<dbReference type="InterPro" id="IPR051398">
    <property type="entry name" value="Polysacch_Deacetylase"/>
</dbReference>
<dbReference type="InterPro" id="IPR011330">
    <property type="entry name" value="Glyco_hydro/deAcase_b/a-brl"/>
</dbReference>
<dbReference type="AlphaFoldDB" id="A0A5R9FA41"/>
<dbReference type="SUPFAM" id="SSF88713">
    <property type="entry name" value="Glycoside hydrolase/deacetylase"/>
    <property type="match status" value="1"/>
</dbReference>
<dbReference type="CDD" id="cd10970">
    <property type="entry name" value="CE4_DAC_u1_6s"/>
    <property type="match status" value="1"/>
</dbReference>
<dbReference type="GO" id="GO:0005975">
    <property type="term" value="P:carbohydrate metabolic process"/>
    <property type="evidence" value="ECO:0007669"/>
    <property type="project" value="InterPro"/>
</dbReference>
<reference evidence="4 5" key="1">
    <citation type="submission" date="2019-04" db="EMBL/GenBank/DDBJ databases">
        <title>Bacillus caeni sp. nov., a bacterium isolated from mangrove sediment.</title>
        <authorList>
            <person name="Huang H."/>
            <person name="Mo K."/>
            <person name="Hu Y."/>
        </authorList>
    </citation>
    <scope>NUCLEOTIDE SEQUENCE [LARGE SCALE GENOMIC DNA]</scope>
    <source>
        <strain evidence="4 5">HB172195</strain>
    </source>
</reference>
<gene>
    <name evidence="4" type="ORF">FCL54_07880</name>
</gene>
<evidence type="ECO:0000313" key="5">
    <source>
        <dbReference type="Proteomes" id="UP000308230"/>
    </source>
</evidence>
<dbReference type="GO" id="GO:0005576">
    <property type="term" value="C:extracellular region"/>
    <property type="evidence" value="ECO:0007669"/>
    <property type="project" value="UniProtKB-SubCell"/>
</dbReference>